<comment type="cofactor">
    <cofactor evidence="1">
        <name>Mg(2+)</name>
        <dbReference type="ChEBI" id="CHEBI:18420"/>
    </cofactor>
</comment>
<dbReference type="Gene3D" id="2.160.20.160">
    <property type="match status" value="1"/>
</dbReference>
<dbReference type="eggNOG" id="COG1073">
    <property type="taxonomic scope" value="Bacteria"/>
</dbReference>
<keyword evidence="14" id="KW-0460">Magnesium</keyword>
<feature type="region of interest" description="Disordered" evidence="22">
    <location>
        <begin position="3756"/>
        <end position="3781"/>
    </location>
</feature>
<dbReference type="Proteomes" id="UP000008319">
    <property type="component" value="Chromosome"/>
</dbReference>
<dbReference type="Gene3D" id="3.40.50.11050">
    <property type="match status" value="1"/>
</dbReference>
<dbReference type="SUPFAM" id="SSF53474">
    <property type="entry name" value="alpha/beta-Hydrolases"/>
    <property type="match status" value="1"/>
</dbReference>
<dbReference type="Gene3D" id="1.20.58.1190">
    <property type="match status" value="2"/>
</dbReference>
<protein>
    <submittedName>
        <fullName evidence="24">Toxin</fullName>
    </submittedName>
</protein>
<name>B4F0Y5_PROMH</name>
<dbReference type="InterPro" id="IPR011509">
    <property type="entry name" value="RtxA_toxin"/>
</dbReference>
<keyword evidence="18" id="KW-0472">Membrane</keyword>
<dbReference type="GO" id="GO:0008289">
    <property type="term" value="F:lipid binding"/>
    <property type="evidence" value="ECO:0007669"/>
    <property type="project" value="UniProtKB-KW"/>
</dbReference>
<feature type="compositionally biased region" description="Low complexity" evidence="22">
    <location>
        <begin position="3767"/>
        <end position="3781"/>
    </location>
</feature>
<dbReference type="GO" id="GO:0020002">
    <property type="term" value="C:host cell plasma membrane"/>
    <property type="evidence" value="ECO:0007669"/>
    <property type="project" value="UniProtKB-SubCell"/>
</dbReference>
<dbReference type="KEGG" id="pmr:PMI2043"/>
<accession>B4F0Y5</accession>
<evidence type="ECO:0000256" key="3">
    <source>
        <dbReference type="ARBA" id="ARBA00004613"/>
    </source>
</evidence>
<dbReference type="eggNOG" id="COG2931">
    <property type="taxonomic scope" value="Bacteria"/>
</dbReference>
<proteinExistence type="predicted"/>
<evidence type="ECO:0000313" key="24">
    <source>
        <dbReference type="EMBL" id="CAR44095.1"/>
    </source>
</evidence>
<dbReference type="Pfam" id="PF12146">
    <property type="entry name" value="Hydrolase_4"/>
    <property type="match status" value="1"/>
</dbReference>
<evidence type="ECO:0000256" key="22">
    <source>
        <dbReference type="SAM" id="MobiDB-lite"/>
    </source>
</evidence>
<dbReference type="InterPro" id="IPR011049">
    <property type="entry name" value="Serralysin-like_metalloprot_C"/>
</dbReference>
<keyword evidence="7" id="KW-0645">Protease</keyword>
<feature type="coiled-coil region" evidence="21">
    <location>
        <begin position="1556"/>
        <end position="1590"/>
    </location>
</feature>
<keyword evidence="5" id="KW-0964">Secreted</keyword>
<dbReference type="Pfam" id="PF11713">
    <property type="entry name" value="Peptidase_C80"/>
    <property type="match status" value="1"/>
</dbReference>
<keyword evidence="13" id="KW-0068">Autocatalytic cleavage</keyword>
<keyword evidence="11" id="KW-0378">Hydrolase</keyword>
<feature type="domain" description="Peptidase C80" evidence="23">
    <location>
        <begin position="3526"/>
        <end position="3710"/>
    </location>
</feature>
<dbReference type="SUPFAM" id="SSF158842">
    <property type="entry name" value="PMT central region-like"/>
    <property type="match status" value="2"/>
</dbReference>
<keyword evidence="17" id="KW-0446">Lipid-binding</keyword>
<keyword evidence="8" id="KW-0808">Transferase</keyword>
<keyword evidence="10" id="KW-0677">Repeat</keyword>
<evidence type="ECO:0000256" key="20">
    <source>
        <dbReference type="ARBA" id="ARBA00023586"/>
    </source>
</evidence>
<dbReference type="InterPro" id="IPR020972">
    <property type="entry name" value="Dermonecrotic/RTX_toxin_MLD"/>
</dbReference>
<dbReference type="PANTHER" id="PTHR12277:SF81">
    <property type="entry name" value="PROTEIN ABHD13"/>
    <property type="match status" value="1"/>
</dbReference>
<keyword evidence="12" id="KW-0788">Thiol protease</keyword>
<evidence type="ECO:0000256" key="7">
    <source>
        <dbReference type="ARBA" id="ARBA00022670"/>
    </source>
</evidence>
<dbReference type="EMBL" id="AM942759">
    <property type="protein sequence ID" value="CAR44095.1"/>
    <property type="molecule type" value="Genomic_DNA"/>
</dbReference>
<dbReference type="EnsemblBacteria" id="CAR44095">
    <property type="protein sequence ID" value="CAR44095"/>
    <property type="gene ID" value="PMI2043"/>
</dbReference>
<dbReference type="CDD" id="cd16840">
    <property type="entry name" value="toxin_MLD"/>
    <property type="match status" value="2"/>
</dbReference>
<feature type="region of interest" description="Disordered" evidence="22">
    <location>
        <begin position="1709"/>
        <end position="1813"/>
    </location>
</feature>
<evidence type="ECO:0000259" key="23">
    <source>
        <dbReference type="PROSITE" id="PS51771"/>
    </source>
</evidence>
<feature type="region of interest" description="Disordered" evidence="22">
    <location>
        <begin position="4158"/>
        <end position="4193"/>
    </location>
</feature>
<keyword evidence="9" id="KW-0479">Metal-binding</keyword>
<evidence type="ECO:0000256" key="8">
    <source>
        <dbReference type="ARBA" id="ARBA00022679"/>
    </source>
</evidence>
<dbReference type="GO" id="GO:0044164">
    <property type="term" value="C:host cell cytosol"/>
    <property type="evidence" value="ECO:0007669"/>
    <property type="project" value="UniProtKB-SubCell"/>
</dbReference>
<keyword evidence="4" id="KW-1032">Host cell membrane</keyword>
<dbReference type="InterPro" id="IPR049824">
    <property type="entry name" value="RtxA-like_C80"/>
</dbReference>
<dbReference type="CDD" id="cd20501">
    <property type="entry name" value="C80_RtxA-like"/>
    <property type="match status" value="1"/>
</dbReference>
<evidence type="ECO:0000256" key="9">
    <source>
        <dbReference type="ARBA" id="ARBA00022723"/>
    </source>
</evidence>
<dbReference type="SMR" id="B4F0Y5"/>
<evidence type="ECO:0000256" key="1">
    <source>
        <dbReference type="ARBA" id="ARBA00001946"/>
    </source>
</evidence>
<dbReference type="GO" id="GO:0090729">
    <property type="term" value="F:toxin activity"/>
    <property type="evidence" value="ECO:0007669"/>
    <property type="project" value="UniProtKB-KW"/>
</dbReference>
<dbReference type="GO" id="GO:0005576">
    <property type="term" value="C:extracellular region"/>
    <property type="evidence" value="ECO:0007669"/>
    <property type="project" value="UniProtKB-SubCell"/>
</dbReference>
<dbReference type="GO" id="GO:0008234">
    <property type="term" value="F:cysteine-type peptidase activity"/>
    <property type="evidence" value="ECO:0007669"/>
    <property type="project" value="UniProtKB-KW"/>
</dbReference>
<keyword evidence="19" id="KW-1035">Host cytoplasm</keyword>
<evidence type="ECO:0000256" key="6">
    <source>
        <dbReference type="ARBA" id="ARBA00022656"/>
    </source>
</evidence>
<evidence type="ECO:0000256" key="21">
    <source>
        <dbReference type="SAM" id="Coils"/>
    </source>
</evidence>
<dbReference type="InterPro" id="IPR029058">
    <property type="entry name" value="AB_hydrolase_fold"/>
</dbReference>
<keyword evidence="21" id="KW-0175">Coiled coil</keyword>
<evidence type="ECO:0000256" key="4">
    <source>
        <dbReference type="ARBA" id="ARBA00022511"/>
    </source>
</evidence>
<dbReference type="SUPFAM" id="SSF51120">
    <property type="entry name" value="beta-Roll"/>
    <property type="match status" value="1"/>
</dbReference>
<keyword evidence="6" id="KW-0800">Toxin</keyword>
<evidence type="ECO:0000256" key="11">
    <source>
        <dbReference type="ARBA" id="ARBA00022801"/>
    </source>
</evidence>
<evidence type="ECO:0000256" key="17">
    <source>
        <dbReference type="ARBA" id="ARBA00023121"/>
    </source>
</evidence>
<evidence type="ECO:0000256" key="18">
    <source>
        <dbReference type="ARBA" id="ARBA00023136"/>
    </source>
</evidence>
<feature type="compositionally biased region" description="Basic and acidic residues" evidence="22">
    <location>
        <begin position="1712"/>
        <end position="1754"/>
    </location>
</feature>
<evidence type="ECO:0000256" key="16">
    <source>
        <dbReference type="ARBA" id="ARBA00023026"/>
    </source>
</evidence>
<dbReference type="PANTHER" id="PTHR12277">
    <property type="entry name" value="ALPHA/BETA HYDROLASE DOMAIN-CONTAINING PROTEIN"/>
    <property type="match status" value="1"/>
</dbReference>
<feature type="compositionally biased region" description="Polar residues" evidence="22">
    <location>
        <begin position="4167"/>
        <end position="4186"/>
    </location>
</feature>
<evidence type="ECO:0000256" key="2">
    <source>
        <dbReference type="ARBA" id="ARBA00004165"/>
    </source>
</evidence>
<dbReference type="HOGENOM" id="CLU_000137_1_0_6"/>
<keyword evidence="16" id="KW-0843">Virulence</keyword>
<evidence type="ECO:0000256" key="10">
    <source>
        <dbReference type="ARBA" id="ARBA00022737"/>
    </source>
</evidence>
<dbReference type="eggNOG" id="COG4717">
    <property type="taxonomic scope" value="Bacteria"/>
</dbReference>
<dbReference type="InterPro" id="IPR022742">
    <property type="entry name" value="Hydrolase_4"/>
</dbReference>
<gene>
    <name evidence="24" type="ordered locus">PMI2043</name>
</gene>
<dbReference type="Pfam" id="PF07634">
    <property type="entry name" value="RtxA"/>
    <property type="match status" value="30"/>
</dbReference>
<organism evidence="24 25">
    <name type="scientific">Proteus mirabilis (strain HI4320)</name>
    <dbReference type="NCBI Taxonomy" id="529507"/>
    <lineage>
        <taxon>Bacteria</taxon>
        <taxon>Pseudomonadati</taxon>
        <taxon>Pseudomonadota</taxon>
        <taxon>Gammaproteobacteria</taxon>
        <taxon>Enterobacterales</taxon>
        <taxon>Morganellaceae</taxon>
        <taxon>Proteus</taxon>
    </lineage>
</organism>
<evidence type="ECO:0000256" key="15">
    <source>
        <dbReference type="ARBA" id="ARBA00022870"/>
    </source>
</evidence>
<dbReference type="GO" id="GO:0046872">
    <property type="term" value="F:metal ion binding"/>
    <property type="evidence" value="ECO:0007669"/>
    <property type="project" value="UniProtKB-KW"/>
</dbReference>
<dbReference type="GO" id="GO:0016740">
    <property type="term" value="F:transferase activity"/>
    <property type="evidence" value="ECO:0007669"/>
    <property type="project" value="UniProtKB-KW"/>
</dbReference>
<dbReference type="InterPro" id="IPR020974">
    <property type="entry name" value="CPD_dom"/>
</dbReference>
<comment type="subcellular location">
    <subcellularLocation>
        <location evidence="2">Host cell membrane</location>
    </subcellularLocation>
    <subcellularLocation>
        <location evidence="20">Host cytoplasm</location>
        <location evidence="20">Host cytosol</location>
    </subcellularLocation>
    <subcellularLocation>
        <location evidence="3">Secreted</location>
    </subcellularLocation>
</comment>
<dbReference type="Pfam" id="PF11647">
    <property type="entry name" value="MLD"/>
    <property type="match status" value="2"/>
</dbReference>
<evidence type="ECO:0000256" key="5">
    <source>
        <dbReference type="ARBA" id="ARBA00022525"/>
    </source>
</evidence>
<dbReference type="InterPro" id="IPR038383">
    <property type="entry name" value="CPD_dom_sf"/>
</dbReference>
<dbReference type="PROSITE" id="PS51771">
    <property type="entry name" value="CGT_MARTX_CPD"/>
    <property type="match status" value="1"/>
</dbReference>
<dbReference type="Gene3D" id="3.40.50.1820">
    <property type="entry name" value="alpha/beta hydrolase"/>
    <property type="match status" value="1"/>
</dbReference>
<feature type="compositionally biased region" description="Basic and acidic residues" evidence="22">
    <location>
        <begin position="1763"/>
        <end position="1779"/>
    </location>
</feature>
<sequence>MMSKILKDLEFTFTGKRYGTDGNDDIDAIGFGGIIYAGKGHDTITVGTFAVTAYTGDGHDFVRGGSAYLKIIDENGDLDVRGLNAWGEIEKSGHGDLKYVGASAAIKINHTGYEYGNINYSGAAIANIITRKGAISNINYQGAGGYNQIWHETNTGNMTFKGGGGYNKLVRTWFNSYQNSKGNINFEGLGGGNGIFSRVETGDIKFTGGGLENVLIREGKSGDIFMYGAGANNRLTRISRNTDTYKETSGNIYFSGGGGYNHIYSNIAQGNITFYGAGAYNEIIRTTQVHPHNDLLVEYTKAENIFLTSAYMLNLDLDKSINFLTSDNKQNFESGKPVEVKAIKSLREPNTYLFKTPGPGDTNLFISDYGRRDYTFNKVKIYNDPETGKLQYDSELWRITPDSGDIRNIRFDKKNFEDTYNLSVVNNCWNTLEKQEIIESPRFTKINADSHYQLSNLKVFQHINTEQIQRKSLETIKLGVAQELFKDDNSAECSGDINFTGGGAGNVIKSDVTQGDINFTGGGIANVIKHNSNYGNTNFTGGGAANIIVKKGQRGDLTFDGGGLANVLLHQSKEGRMNINATGATNVLIRIGDGEYKAHLTALGNVSIHKGQGDSHITMLGGLNTHTQIDSHQRDKALWRALGGLNVMTQVGAGTITSLLGGGGNVLTKMGEGDLSSIMLGGANIITHISNNKIKSNTYTITLGGLNILTKKGQGDILAIMGGGGNVLTHIGNGNIHGVMLGGANILTKVGNGDLSGIMLGIGNVLTHVGDGQTLGIMGAVGNIFTKVGNGTSMGAMVGGGNIFTHIGNGEAWALMGGLGNVYTKIGNGNTLALMIAKGNVFTHVGDGMSVALMLAIGNIATKVGDGMTLAAMIGSANIFTHIGHEETFAAMVGKGNVLTKVGNGLTLGLMLGVANIYTHVGDGISIGLFSGKANIMTKVGNGTTLSAMFGKANIMTHIGDGITGILALGQANIITKVGDGIAGIIAGAKGNIVTHVGDGITAAILGGKANILTKVGDGLTVGLLISKVGNIMTHIGNSTTIGFAKGNANIITKVGYGLGINAAWGKANIFTHIGDGERYNFAKGNANIITKVGNGQETSVVKGNINIITHVGSGNNYTGAWGNGNVVTQIGDGRQVALAKGHANIVTMLGKGDNYGIVWGKANISTKVGNGTQVTIAKGQANITTTVGDGLGVTVTYGNANINTKVGNGVSVNVAWGKYNVSTKVGDGLNVSVMKGTANANIHVGNGLGINASYAKNNVIVKIGNGDIYSLSVASSNTQSNKLATFFGNIKQSVLGVVGSQAINYLVQGDDVTTSGSRKGKGAIHLIEKSSIDGFKMNKIDEVKSNIDINLKGHITEVETPSLSDVNTDESNLTNNSPNLIINGDFKHGFKPVTEGWNIAYTQDKITAISQYGHRASIDTPTNTNNKDYWDGGLIAEYKEEYEPNIAIYQDISGLMQNEVIELSFEYERQDNTPTENKLSVIWNGEVVFTSSSDDKSIAWQQQQIKLTANAENNRLIFTIPGSDGLQGNNYRLRNIVAKSAVANINKHISDSDATKNALADKKKADANRQKLTDEKQRLLDHISTTQTELESTDHLALEKNGHRERDAILEEANSVTHNLTTVGQTLEVLSEYSQDAPPSDQPWSEPFAEGILKDVQKSLINTKKIVSVPVNNIKTQYVANLTKVKKSIKKSEYGVIQSEEHCQEVQLDTSKAKNDADKRYSDAIDKKNSAQMAEKKASTMVEDARSRGDTEQKTATSISDKAQKEAKSVQLKESDKPNRHRAHGSGLSGEAAYVEGADDNPSSYIKPISTKKNDGRFNNKLTTFNQELLDDAQQAINRLSINAGIRQKSANVLPSFTSDLNGDDVATYQQPSLRSGNLQYHKIGAIAVNLSGLGESPIFETLKQKFNVKIKNRNTYFTFILEKNSGRIQKNIYLDNINDPTQQKIIEHFILANYSNFEAMPNELHLENDKIKSSHNNKDRILAEYVEHKWQMLTDSKVMSVDELHKVASVKGKIQGESYKSIITTLSEYHEKESNTNCLPIEKLRVLAQLRNQIDGYLLGHPDSERNDGLKQLQTQVNTRYKHASALIQDSHTINADSSFSRLYDSLSNANLKRSKHIYIDINGHFVTEGKNNLQGKNRLTSGKEVIERVKNAVEKEYGAPIANKVFSQFANNEFAENGEGIDVSGLKKIHRAIERELSPHSATLYIWKPSNHSNLGHATLQIGQGRLLLNTEDAQNNHKENYISWWPNKAKSYFDVMGVPSQPKESLASDVAAEENDGFGLNYKYKELNRYDRLMNIAKGETVTTADDLSLADAKNILTIPNYIENSKIPRTIGQPFIDEWVITQKKLNNIATNFLEAVQGKFSGNTITINGAMILLTEPTLLSKRKIPLSVAQPFIEQWDNIKTQQEDISIQLLKAMKTWIQEGKDPTLTKKRIALVENEFAEQKQKSIDRFKTSLPDEGRVFRINLEGLDVAAMQAEWQRIKNSPNGRYHLLTQNCSSIVAKILKAGGADELIGYNWQPKYNIWTPNQMFAFAQELQEAQMARQQSRMIPPNLHALSGSENIRQELENTSPLISAEQKLNIVFSEQETGFLLTQASDETNEKFIYIKNGDNQEQQKIMSNFILTHYRDFDSIPEQLYFLDNTIVSLDKNHSRILSEKVGENWQPVAYSNLMTADELTSAAEVTGKARGENYKAIIQSLRDYELQSTNTNNTPIDIFQQLSTLRIQINSYLLKHPDSKRNEALQQLRDQVDIRYKHASILLSNSQQVDSNNTFSYLYEIFSNANLKINKHIYLDENGNFVTKGKNNLQNQDKLISGKNAITSIKRLVEKEYGSEITNQVFNQFTENEFAQNGHGIDLSGLKKIHQAIEQQVSPISSTLYIWKPSKHSRLGHAALQIGSGRLQLDSDSVQDNHDNNYVSWWPAGSKSLANPLNITTEKNPDLKLRWYDLSQPVSRSTNFMTLQIDIQEEEKTNFKLNKDEGENDRQLKEFRDKTNLTRGLENITPEIAGLLLKAPHLIPETLIPPEISHPFIKQWKSPNSNLLEVSTNFSIAVKNWLKVAFPTAMINQTFALEIKKIKEIEDRKTENFKTSVADDTNDGVVFRINLEGLDAAAMQKEWKRINSQSDPRYQLLTKNCSSIVARILKAGGADQLIGHHWKPRFGIWTPNELYKFSQKIQEARLAQIAVQQGKPIHSNLQALSDHNKVAIDNDGTSPNERKNLSPLTRFFNDHFFGSYERRRDMTTVMRIKNEEKITLKGDAGRLTGSYYRGNDNIPEATDKKVVLFLHGSNSPTEKQSSSFYHYYNQQGIDMLAINMRGFGESDGSPTEQGMYADAQTMFRYLVNDKGIDPKNIIIHGYSMGAPIAAKLASDISANGQHIAGLFLDRPMPSMSKAIESYDEYSLKKLTGQLAKKINGQFSVEKNLQGFSKDIPIILLTDCGELGIGGEKMRTKLLDKGYLVKGERTDVSHLESLKLMNQYGKQIISSLLSPEYVNNTNHRNALDSIQNPIKKNKVTDWGMVYVKPNDNGGDSRFDSQIIIQTEDDPIVAQAASALAAKHAKNSIVVQLDADGHYRVAYGDPAQLSGKIRWQLVGHGRETTENNHLRLSNYNADELSNQLVKFNTVFSKENNINTTPEHISIVGCSLISNDKQAGFAHQFINALDQQGIRSSVSARVTEVAVDSNGHKYTKDNNGEWVAKQTQNKVVLDWNKEGKITTEFEQIHNGVAEGDIDLTKVGASADNKVRGAIADNNEVFTAPKKGKKSTKQSSSGSDNSSLSYSGNIQVSVGDGEFTTVNWGTSNLGIKVGTGGFKSLVFGDNNVMVHVGNGDSKHSVDIAGYQAFEGMQLFVGTRNVSFNLGRSNDLIVMLEKSIPTPPLINPFDGAARITKVLESIACSGENNDNDWLSVQNDQWTLAGAKKFAIDMSGIDQTSNVDYKTLTDLNSQNKRSSRGLKSDLEATLNKKYNQWLGGSGNNNEMGKISRAEQLRQLDSKIAFNFAIGGQGADIQVTAGNWNLMFGDNIQSIIDTNLGSLFGLMTQQFTATGMVETTFTYTPQNLPTKLKNKLLGRLASVSSDTTLGDIFGVDSTTDGKIISRNGEPIDVVAILKDMLAVVTEFGGEKLSAFTDPTKLLDNLQSSINLGKDGIISFAESHGLKEKATEDQQNESEVSINAQTPITTSQTENSKITEENDRPFGFNSLNIPNLFATIFNKDKQTDMRDLAENLKENLAADVLNMEKKTLDFLRNSGHLKGDGDIHVSLGNYNFNWGGDGNDLGAYLGDNNNFWGGRGSDTFYATGISNIFTGGYGNDLGVLMGRSNMMFGGDGDDTAIIAGRINNVYLGDGLDKAFVFGEGGEIHTNAGNDYVVTTGNYNRIFSGSEQDFVVTIGNHNQISLEEGNDFAKIFGNYNRLNGGGGDDEIQLMGYHAVVDGGDGNDQLIAASFSKFSLLNGNTGNDIIILGGYQNHFKGGNGIDSFLINNNVIDCYIDDISQEDNIVLGDIDWNKLWFERSGYDLKISHIRFPQNTGEQATFERIGSTTFTDYFNGNQAKIVIAMTDKDHSDQREYTALSSNALAIQIQAMSTFPMKAGASGFFDNISDEAKQMIAVAWTDTISGKGILV</sequence>
<evidence type="ECO:0000313" key="25">
    <source>
        <dbReference type="Proteomes" id="UP000008319"/>
    </source>
</evidence>
<dbReference type="GO" id="GO:0006508">
    <property type="term" value="P:proteolysis"/>
    <property type="evidence" value="ECO:0007669"/>
    <property type="project" value="UniProtKB-KW"/>
</dbReference>
<evidence type="ECO:0000256" key="13">
    <source>
        <dbReference type="ARBA" id="ARBA00022813"/>
    </source>
</evidence>
<evidence type="ECO:0000256" key="19">
    <source>
        <dbReference type="ARBA" id="ARBA00023200"/>
    </source>
</evidence>
<dbReference type="NCBIfam" id="NF012221">
    <property type="entry name" value="MARTX_Nterm"/>
    <property type="match status" value="1"/>
</dbReference>
<keyword evidence="25" id="KW-1185">Reference proteome</keyword>
<evidence type="ECO:0000256" key="12">
    <source>
        <dbReference type="ARBA" id="ARBA00022807"/>
    </source>
</evidence>
<keyword evidence="15" id="KW-1043">Host membrane</keyword>
<reference evidence="24 25" key="1">
    <citation type="journal article" date="2008" name="J. Bacteriol.">
        <title>Complete genome sequence of uropathogenic Proteus mirabilis, a master of both adherence and motility.</title>
        <authorList>
            <person name="Pearson M.M."/>
            <person name="Sebaihia M."/>
            <person name="Churcher C."/>
            <person name="Quail M.A."/>
            <person name="Seshasayee A.S."/>
            <person name="Luscombe N.M."/>
            <person name="Abdellah Z."/>
            <person name="Arrosmith C."/>
            <person name="Atkin B."/>
            <person name="Chillingworth T."/>
            <person name="Hauser H."/>
            <person name="Jagels K."/>
            <person name="Moule S."/>
            <person name="Mungall K."/>
            <person name="Norbertczak H."/>
            <person name="Rabbinowitsch E."/>
            <person name="Walker D."/>
            <person name="Whithead S."/>
            <person name="Thomson N.R."/>
            <person name="Rather P.N."/>
            <person name="Parkhill J."/>
            <person name="Mobley H.L."/>
        </authorList>
    </citation>
    <scope>NUCLEOTIDE SEQUENCE [LARGE SCALE GENOMIC DNA]</scope>
    <source>
        <strain evidence="24 25">HI4320</strain>
    </source>
</reference>
<evidence type="ECO:0000256" key="14">
    <source>
        <dbReference type="ARBA" id="ARBA00022842"/>
    </source>
</evidence>